<dbReference type="InterPro" id="IPR001452">
    <property type="entry name" value="SH3_domain"/>
</dbReference>
<name>A0A9P5P8I3_9AGAR</name>
<evidence type="ECO:0000256" key="3">
    <source>
        <dbReference type="PROSITE-ProRule" id="PRU00192"/>
    </source>
</evidence>
<dbReference type="AlphaFoldDB" id="A0A9P5P8I3"/>
<dbReference type="PROSITE" id="PS50002">
    <property type="entry name" value="SH3"/>
    <property type="match status" value="1"/>
</dbReference>
<protein>
    <submittedName>
        <fullName evidence="6">Caspase domain-containing protein</fullName>
    </submittedName>
</protein>
<feature type="domain" description="SH3" evidence="5">
    <location>
        <begin position="280"/>
        <end position="342"/>
    </location>
</feature>
<evidence type="ECO:0000313" key="6">
    <source>
        <dbReference type="EMBL" id="KAF9059258.1"/>
    </source>
</evidence>
<dbReference type="GO" id="GO:0006508">
    <property type="term" value="P:proteolysis"/>
    <property type="evidence" value="ECO:0007669"/>
    <property type="project" value="TreeGrafter"/>
</dbReference>
<evidence type="ECO:0000256" key="1">
    <source>
        <dbReference type="ARBA" id="ARBA00009005"/>
    </source>
</evidence>
<evidence type="ECO:0000259" key="5">
    <source>
        <dbReference type="PROSITE" id="PS50002"/>
    </source>
</evidence>
<evidence type="ECO:0000256" key="4">
    <source>
        <dbReference type="SAM" id="MobiDB-lite"/>
    </source>
</evidence>
<dbReference type="PANTHER" id="PTHR48104:SF30">
    <property type="entry name" value="METACASPASE-1"/>
    <property type="match status" value="1"/>
</dbReference>
<gene>
    <name evidence="6" type="ORF">BDP27DRAFT_1371683</name>
</gene>
<evidence type="ECO:0000313" key="7">
    <source>
        <dbReference type="Proteomes" id="UP000772434"/>
    </source>
</evidence>
<proteinExistence type="inferred from homology"/>
<comment type="similarity">
    <text evidence="1">Belongs to the peptidase C14B family.</text>
</comment>
<evidence type="ECO:0000256" key="2">
    <source>
        <dbReference type="ARBA" id="ARBA00022443"/>
    </source>
</evidence>
<dbReference type="Proteomes" id="UP000772434">
    <property type="component" value="Unassembled WGS sequence"/>
</dbReference>
<dbReference type="SUPFAM" id="SSF50044">
    <property type="entry name" value="SH3-domain"/>
    <property type="match status" value="1"/>
</dbReference>
<comment type="caution">
    <text evidence="6">The sequence shown here is derived from an EMBL/GenBank/DDBJ whole genome shotgun (WGS) entry which is preliminary data.</text>
</comment>
<dbReference type="SMART" id="SM00326">
    <property type="entry name" value="SH3"/>
    <property type="match status" value="1"/>
</dbReference>
<dbReference type="Pfam" id="PF00018">
    <property type="entry name" value="SH3_1"/>
    <property type="match status" value="1"/>
</dbReference>
<dbReference type="Gene3D" id="3.40.50.12660">
    <property type="match status" value="1"/>
</dbReference>
<feature type="region of interest" description="Disordered" evidence="4">
    <location>
        <begin position="222"/>
        <end position="269"/>
    </location>
</feature>
<dbReference type="OrthoDB" id="3223806at2759"/>
<sequence>MISPHPKQDYGPLNILDLLRDVFIRPPKKKATLKDGRQMPHEDVRKMKALLIDTYRYHPNDMITLFGSDDPKQPWPTMLKIVSNLLRFYYSSPSIQHTGMKNLVADARSGNCFFFDYAGHFVQKDNLDGSEESGNDDACLFPCDSDGEKNIIIDEDLWDILVDQIPQGSQLVAILDSYYSGSQLDLEHDTPSELLHASDLNWSGSYLVASTEVSPGATINVENSAHPQVNVKRDPKLQDLSNSGSSVDAEDLGDTNKMSSSIQLPDESLDPGHGSFETLSIQFDVCCMQDYCSDDPAYLSICQGEILQVVGKDPRMRWWRAVRQTGGVPGWIPQSHVQPLNDFSNISSTPDENGNVSKVEIASFSSKKRDLAAEPYAVRREKAARIAKTNAGEKGSGTSLMSLLRMNYVTIGMGWKR</sequence>
<dbReference type="EMBL" id="JADNRY010000314">
    <property type="protein sequence ID" value="KAF9059258.1"/>
    <property type="molecule type" value="Genomic_DNA"/>
</dbReference>
<dbReference type="PANTHER" id="PTHR48104">
    <property type="entry name" value="METACASPASE-4"/>
    <property type="match status" value="1"/>
</dbReference>
<dbReference type="GO" id="GO:0005737">
    <property type="term" value="C:cytoplasm"/>
    <property type="evidence" value="ECO:0007669"/>
    <property type="project" value="TreeGrafter"/>
</dbReference>
<reference evidence="6" key="1">
    <citation type="submission" date="2020-11" db="EMBL/GenBank/DDBJ databases">
        <authorList>
            <consortium name="DOE Joint Genome Institute"/>
            <person name="Ahrendt S."/>
            <person name="Riley R."/>
            <person name="Andreopoulos W."/>
            <person name="Labutti K."/>
            <person name="Pangilinan J."/>
            <person name="Ruiz-Duenas F.J."/>
            <person name="Barrasa J.M."/>
            <person name="Sanchez-Garcia M."/>
            <person name="Camarero S."/>
            <person name="Miyauchi S."/>
            <person name="Serrano A."/>
            <person name="Linde D."/>
            <person name="Babiker R."/>
            <person name="Drula E."/>
            <person name="Ayuso-Fernandez I."/>
            <person name="Pacheco R."/>
            <person name="Padilla G."/>
            <person name="Ferreira P."/>
            <person name="Barriuso J."/>
            <person name="Kellner H."/>
            <person name="Castanera R."/>
            <person name="Alfaro M."/>
            <person name="Ramirez L."/>
            <person name="Pisabarro A.G."/>
            <person name="Kuo A."/>
            <person name="Tritt A."/>
            <person name="Lipzen A."/>
            <person name="He G."/>
            <person name="Yan M."/>
            <person name="Ng V."/>
            <person name="Cullen D."/>
            <person name="Martin F."/>
            <person name="Rosso M.-N."/>
            <person name="Henrissat B."/>
            <person name="Hibbett D."/>
            <person name="Martinez A.T."/>
            <person name="Grigoriev I.V."/>
        </authorList>
    </citation>
    <scope>NUCLEOTIDE SEQUENCE</scope>
    <source>
        <strain evidence="6">AH 40177</strain>
    </source>
</reference>
<keyword evidence="2 3" id="KW-0728">SH3 domain</keyword>
<organism evidence="6 7">
    <name type="scientific">Rhodocollybia butyracea</name>
    <dbReference type="NCBI Taxonomy" id="206335"/>
    <lineage>
        <taxon>Eukaryota</taxon>
        <taxon>Fungi</taxon>
        <taxon>Dikarya</taxon>
        <taxon>Basidiomycota</taxon>
        <taxon>Agaricomycotina</taxon>
        <taxon>Agaricomycetes</taxon>
        <taxon>Agaricomycetidae</taxon>
        <taxon>Agaricales</taxon>
        <taxon>Marasmiineae</taxon>
        <taxon>Omphalotaceae</taxon>
        <taxon>Rhodocollybia</taxon>
    </lineage>
</organism>
<accession>A0A9P5P8I3</accession>
<keyword evidence="7" id="KW-1185">Reference proteome</keyword>
<dbReference type="InterPro" id="IPR036028">
    <property type="entry name" value="SH3-like_dom_sf"/>
</dbReference>
<dbReference type="InterPro" id="IPR050452">
    <property type="entry name" value="Metacaspase"/>
</dbReference>
<dbReference type="GO" id="GO:0004197">
    <property type="term" value="F:cysteine-type endopeptidase activity"/>
    <property type="evidence" value="ECO:0007669"/>
    <property type="project" value="TreeGrafter"/>
</dbReference>
<dbReference type="Gene3D" id="2.30.30.40">
    <property type="entry name" value="SH3 Domains"/>
    <property type="match status" value="1"/>
</dbReference>